<name>A0A1C3EL33_9PLAN</name>
<protein>
    <submittedName>
        <fullName evidence="1">Uncharacterized protein</fullName>
    </submittedName>
</protein>
<dbReference type="EMBL" id="LYDR01000046">
    <property type="protein sequence ID" value="ODA33942.1"/>
    <property type="molecule type" value="Genomic_DNA"/>
</dbReference>
<sequence length="71" mass="8100">MVSREQAIEAAWQLFITVAPVSEVREVEARLIDGTWAVVFFKHIHSDFVESPGVWIVEVLASGQPQWFEVM</sequence>
<evidence type="ECO:0000313" key="2">
    <source>
        <dbReference type="Proteomes" id="UP000094828"/>
    </source>
</evidence>
<evidence type="ECO:0000313" key="1">
    <source>
        <dbReference type="EMBL" id="ODA33942.1"/>
    </source>
</evidence>
<accession>A0A1C3EL33</accession>
<keyword evidence="2" id="KW-1185">Reference proteome</keyword>
<dbReference type="Proteomes" id="UP000094828">
    <property type="component" value="Unassembled WGS sequence"/>
</dbReference>
<proteinExistence type="predicted"/>
<reference evidence="1 2" key="1">
    <citation type="submission" date="2016-05" db="EMBL/GenBank/DDBJ databases">
        <title>Genomic and physiological characterization of Planctopirus sp. isolated from fresh water lake.</title>
        <authorList>
            <person name="Subhash Y."/>
            <person name="Ramana C."/>
        </authorList>
    </citation>
    <scope>NUCLEOTIDE SEQUENCE [LARGE SCALE GENOMIC DNA]</scope>
    <source>
        <strain evidence="1 2">JC280</strain>
    </source>
</reference>
<gene>
    <name evidence="1" type="ORF">A6X21_18005</name>
</gene>
<organism evidence="1 2">
    <name type="scientific">Planctopirus hydrillae</name>
    <dbReference type="NCBI Taxonomy" id="1841610"/>
    <lineage>
        <taxon>Bacteria</taxon>
        <taxon>Pseudomonadati</taxon>
        <taxon>Planctomycetota</taxon>
        <taxon>Planctomycetia</taxon>
        <taxon>Planctomycetales</taxon>
        <taxon>Planctomycetaceae</taxon>
        <taxon>Planctopirus</taxon>
    </lineage>
</organism>
<dbReference type="AlphaFoldDB" id="A0A1C3EL33"/>
<comment type="caution">
    <text evidence="1">The sequence shown here is derived from an EMBL/GenBank/DDBJ whole genome shotgun (WGS) entry which is preliminary data.</text>
</comment>